<gene>
    <name evidence="1" type="ORF">UFOVP240_23</name>
</gene>
<evidence type="ECO:0000313" key="1">
    <source>
        <dbReference type="EMBL" id="CAB5220697.1"/>
    </source>
</evidence>
<proteinExistence type="predicted"/>
<name>A0A6J7WSK0_9CAUD</name>
<reference evidence="1" key="1">
    <citation type="submission" date="2020-05" db="EMBL/GenBank/DDBJ databases">
        <authorList>
            <person name="Chiriac C."/>
            <person name="Salcher M."/>
            <person name="Ghai R."/>
            <person name="Kavagutti S V."/>
        </authorList>
    </citation>
    <scope>NUCLEOTIDE SEQUENCE</scope>
</reference>
<organism evidence="1">
    <name type="scientific">uncultured Caudovirales phage</name>
    <dbReference type="NCBI Taxonomy" id="2100421"/>
    <lineage>
        <taxon>Viruses</taxon>
        <taxon>Duplodnaviria</taxon>
        <taxon>Heunggongvirae</taxon>
        <taxon>Uroviricota</taxon>
        <taxon>Caudoviricetes</taxon>
        <taxon>Peduoviridae</taxon>
        <taxon>Maltschvirus</taxon>
        <taxon>Maltschvirus maltsch</taxon>
    </lineage>
</organism>
<dbReference type="EMBL" id="LR798293">
    <property type="protein sequence ID" value="CAB5220697.1"/>
    <property type="molecule type" value="Genomic_DNA"/>
</dbReference>
<protein>
    <submittedName>
        <fullName evidence="1">Uncharacterized protein</fullName>
    </submittedName>
</protein>
<accession>A0A6J7WSK0</accession>
<sequence length="71" mass="8152">MLSEDIAHKLGLEFKLDDAGEVSSRITTHQYIDLVDTFIEEALFAMMMSYDGKFNTLLARELLLEHFGIKE</sequence>